<gene>
    <name evidence="1" type="ORF">IX38_15045</name>
</gene>
<dbReference type="AlphaFoldDB" id="A0A085ZBK3"/>
<dbReference type="Proteomes" id="UP000028703">
    <property type="component" value="Unassembled WGS sequence"/>
</dbReference>
<dbReference type="EMBL" id="JPRO01000014">
    <property type="protein sequence ID" value="KFF01817.1"/>
    <property type="molecule type" value="Genomic_DNA"/>
</dbReference>
<comment type="caution">
    <text evidence="1">The sequence shown here is derived from an EMBL/GenBank/DDBJ whole genome shotgun (WGS) entry which is preliminary data.</text>
</comment>
<dbReference type="eggNOG" id="ENOG502ZZVF">
    <property type="taxonomic scope" value="Bacteria"/>
</dbReference>
<dbReference type="OrthoDB" id="1260289at2"/>
<reference evidence="1 2" key="1">
    <citation type="submission" date="2014-07" db="EMBL/GenBank/DDBJ databases">
        <title>Genome of Chryseobacterium luteum DSM 18605.</title>
        <authorList>
            <person name="Stropko S.J."/>
            <person name="Pipes S.E."/>
            <person name="Newman J.D."/>
        </authorList>
    </citation>
    <scope>NUCLEOTIDE SEQUENCE [LARGE SCALE GENOMIC DNA]</scope>
    <source>
        <strain evidence="1 2">DSM 18605</strain>
    </source>
</reference>
<proteinExistence type="predicted"/>
<keyword evidence="2" id="KW-1185">Reference proteome</keyword>
<evidence type="ECO:0000313" key="1">
    <source>
        <dbReference type="EMBL" id="KFF01817.1"/>
    </source>
</evidence>
<organism evidence="1 2">
    <name type="scientific">Chryseobacterium luteum</name>
    <dbReference type="NCBI Taxonomy" id="421531"/>
    <lineage>
        <taxon>Bacteria</taxon>
        <taxon>Pseudomonadati</taxon>
        <taxon>Bacteroidota</taxon>
        <taxon>Flavobacteriia</taxon>
        <taxon>Flavobacteriales</taxon>
        <taxon>Weeksellaceae</taxon>
        <taxon>Chryseobacterium group</taxon>
        <taxon>Chryseobacterium</taxon>
    </lineage>
</organism>
<evidence type="ECO:0008006" key="3">
    <source>
        <dbReference type="Google" id="ProtNLM"/>
    </source>
</evidence>
<protein>
    <recommendedName>
        <fullName evidence="3">Lipoprotein</fullName>
    </recommendedName>
</protein>
<dbReference type="RefSeq" id="WP_034706114.1">
    <property type="nucleotide sequence ID" value="NZ_JPRO01000014.1"/>
</dbReference>
<name>A0A085ZBK3_9FLAO</name>
<sequence>MKAFNRIIICFSFVFISCSAVKTTEEYGKEMEIVDNVRSRVMIKHFNASDKNKSFLTFTSGFDNLITVKNDDSIVLNEKSKTMPMLGLTNSCVIFNNKEVEIIIDNKHKIKLNKEQLPKYKFIYIGKDKNHYKIEYTNKAHSFM</sequence>
<evidence type="ECO:0000313" key="2">
    <source>
        <dbReference type="Proteomes" id="UP000028703"/>
    </source>
</evidence>
<dbReference type="STRING" id="421531.IX38_15045"/>
<dbReference type="PROSITE" id="PS51257">
    <property type="entry name" value="PROKAR_LIPOPROTEIN"/>
    <property type="match status" value="1"/>
</dbReference>
<accession>A0A085ZBK3</accession>